<name>A0A074YWF2_AURSE</name>
<protein>
    <submittedName>
        <fullName evidence="1">Uncharacterized protein</fullName>
    </submittedName>
</protein>
<dbReference type="GeneID" id="25367655"/>
<dbReference type="HOGENOM" id="CLU_1844713_0_0_1"/>
<reference evidence="1 2" key="1">
    <citation type="journal article" date="2014" name="BMC Genomics">
        <title>Genome sequencing of four Aureobasidium pullulans varieties: biotechnological potential, stress tolerance, and description of new species.</title>
        <authorList>
            <person name="Gostin Ar C."/>
            <person name="Ohm R.A."/>
            <person name="Kogej T."/>
            <person name="Sonjak S."/>
            <person name="Turk M."/>
            <person name="Zajc J."/>
            <person name="Zalar P."/>
            <person name="Grube M."/>
            <person name="Sun H."/>
            <person name="Han J."/>
            <person name="Sharma A."/>
            <person name="Chiniquy J."/>
            <person name="Ngan C.Y."/>
            <person name="Lipzen A."/>
            <person name="Barry K."/>
            <person name="Grigoriev I.V."/>
            <person name="Gunde-Cimerman N."/>
        </authorList>
    </citation>
    <scope>NUCLEOTIDE SEQUENCE [LARGE SCALE GENOMIC DNA]</scope>
    <source>
        <strain evidence="1 2">EXF-2481</strain>
    </source>
</reference>
<accession>A0A074YWF2</accession>
<dbReference type="EMBL" id="KL584781">
    <property type="protein sequence ID" value="KEQ91181.1"/>
    <property type="molecule type" value="Genomic_DNA"/>
</dbReference>
<dbReference type="RefSeq" id="XP_013339646.1">
    <property type="nucleotide sequence ID" value="XM_013484192.1"/>
</dbReference>
<dbReference type="Proteomes" id="UP000030641">
    <property type="component" value="Unassembled WGS sequence"/>
</dbReference>
<gene>
    <name evidence="1" type="ORF">AUEXF2481DRAFT_44381</name>
</gene>
<organism evidence="1 2">
    <name type="scientific">Aureobasidium subglaciale (strain EXF-2481)</name>
    <name type="common">Aureobasidium pullulans var. subglaciale</name>
    <dbReference type="NCBI Taxonomy" id="1043005"/>
    <lineage>
        <taxon>Eukaryota</taxon>
        <taxon>Fungi</taxon>
        <taxon>Dikarya</taxon>
        <taxon>Ascomycota</taxon>
        <taxon>Pezizomycotina</taxon>
        <taxon>Dothideomycetes</taxon>
        <taxon>Dothideomycetidae</taxon>
        <taxon>Dothideales</taxon>
        <taxon>Saccotheciaceae</taxon>
        <taxon>Aureobasidium</taxon>
    </lineage>
</organism>
<dbReference type="AlphaFoldDB" id="A0A074YWF2"/>
<evidence type="ECO:0000313" key="2">
    <source>
        <dbReference type="Proteomes" id="UP000030641"/>
    </source>
</evidence>
<dbReference type="InParanoid" id="A0A074YWF2"/>
<proteinExistence type="predicted"/>
<keyword evidence="2" id="KW-1185">Reference proteome</keyword>
<sequence length="139" mass="15941">MLKYFRWDNKRTRRLPVSFHHTQLGVVVSFAPAVANTTRLCKGVVFAQAFNDAGVMYEFNPLFEYLQRANQRIGCSEYIHTCTSLLFDSESLMLVHNDMSILIIGQEGPKLFIKPNTTSPLVINHLENKPADHHNHQEL</sequence>
<evidence type="ECO:0000313" key="1">
    <source>
        <dbReference type="EMBL" id="KEQ91181.1"/>
    </source>
</evidence>